<dbReference type="EMBL" id="UWPJ01000039">
    <property type="protein sequence ID" value="VCU72338.1"/>
    <property type="molecule type" value="Genomic_DNA"/>
</dbReference>
<gene>
    <name evidence="1" type="ORF">PIGHUM_04437</name>
</gene>
<name>A0A3P4B9E8_9BURK</name>
<dbReference type="AlphaFoldDB" id="A0A3P4B9E8"/>
<keyword evidence="2" id="KW-1185">Reference proteome</keyword>
<dbReference type="RefSeq" id="WP_116802367.1">
    <property type="nucleotide sequence ID" value="NZ_UWPJ01000039.1"/>
</dbReference>
<protein>
    <submittedName>
        <fullName evidence="1">Uncharacterized protein</fullName>
    </submittedName>
</protein>
<sequence length="189" mass="21560">MGHVEFLDALAAKLKEQDNAYTASPVYCIQERVLVTGIDPDYASDVGWFCEGDLADPQKSRALDRYYTRFGKEPENWTRTGYEWSWRYTGQFYLTKEAADAFVGASKYHRVYVDSAYRNHELKEVRRLLSGPLAQCVRALQQADQFISNGIEFGFIRMPDRDCPDPARLVPEAIKCALAHLATAREPHS</sequence>
<organism evidence="1 2">
    <name type="scientific">Pigmentiphaga humi</name>
    <dbReference type="NCBI Taxonomy" id="2478468"/>
    <lineage>
        <taxon>Bacteria</taxon>
        <taxon>Pseudomonadati</taxon>
        <taxon>Pseudomonadota</taxon>
        <taxon>Betaproteobacteria</taxon>
        <taxon>Burkholderiales</taxon>
        <taxon>Alcaligenaceae</taxon>
        <taxon>Pigmentiphaga</taxon>
    </lineage>
</organism>
<dbReference type="Proteomes" id="UP000277294">
    <property type="component" value="Unassembled WGS sequence"/>
</dbReference>
<dbReference type="OrthoDB" id="8901973at2"/>
<reference evidence="1 2" key="1">
    <citation type="submission" date="2018-10" db="EMBL/GenBank/DDBJ databases">
        <authorList>
            <person name="Criscuolo A."/>
        </authorList>
    </citation>
    <scope>NUCLEOTIDE SEQUENCE [LARGE SCALE GENOMIC DNA]</scope>
    <source>
        <strain evidence="1">DnA1</strain>
    </source>
</reference>
<evidence type="ECO:0000313" key="2">
    <source>
        <dbReference type="Proteomes" id="UP000277294"/>
    </source>
</evidence>
<accession>A0A3P4B9E8</accession>
<evidence type="ECO:0000313" key="1">
    <source>
        <dbReference type="EMBL" id="VCU72338.1"/>
    </source>
</evidence>
<proteinExistence type="predicted"/>